<reference evidence="1" key="1">
    <citation type="journal article" date="2023" name="Genome Biol. Evol.">
        <title>First Whole Genome Sequence and Flow Cytometry Genome Size Data for the Lichen-Forming Fungus Ramalina farinacea (Ascomycota).</title>
        <authorList>
            <person name="Llewellyn T."/>
            <person name="Mian S."/>
            <person name="Hill R."/>
            <person name="Leitch I.J."/>
            <person name="Gaya E."/>
        </authorList>
    </citation>
    <scope>NUCLEOTIDE SEQUENCE</scope>
    <source>
        <strain evidence="1">LIQ254RAFAR</strain>
    </source>
</reference>
<keyword evidence="2" id="KW-1185">Reference proteome</keyword>
<protein>
    <submittedName>
        <fullName evidence="1">Uncharacterized protein</fullName>
    </submittedName>
</protein>
<proteinExistence type="predicted"/>
<name>A0AA43QT04_9LECA</name>
<dbReference type="Proteomes" id="UP001161017">
    <property type="component" value="Unassembled WGS sequence"/>
</dbReference>
<sequence>MASKLDKRDEILKILEAHQHLHLEPKSFTPLLSELLKEDGPDLMAEWEIYLVELYRANSGQCSSDQPLAHVTEEVLTGQEAWVEMLWSRGEPPYRLARSILVVEWYKRVLQEFDTRFHLLLAIHGDVSQMGLSGDLPSSFYNKVTQQLSEPAPDLVKQLERILPPRMLERDFNPQGDVQRQPVG</sequence>
<accession>A0AA43QT04</accession>
<gene>
    <name evidence="1" type="ORF">OHK93_002871</name>
</gene>
<comment type="caution">
    <text evidence="1">The sequence shown here is derived from an EMBL/GenBank/DDBJ whole genome shotgun (WGS) entry which is preliminary data.</text>
</comment>
<organism evidence="1 2">
    <name type="scientific">Ramalina farinacea</name>
    <dbReference type="NCBI Taxonomy" id="258253"/>
    <lineage>
        <taxon>Eukaryota</taxon>
        <taxon>Fungi</taxon>
        <taxon>Dikarya</taxon>
        <taxon>Ascomycota</taxon>
        <taxon>Pezizomycotina</taxon>
        <taxon>Lecanoromycetes</taxon>
        <taxon>OSLEUM clade</taxon>
        <taxon>Lecanoromycetidae</taxon>
        <taxon>Lecanorales</taxon>
        <taxon>Lecanorineae</taxon>
        <taxon>Ramalinaceae</taxon>
        <taxon>Ramalina</taxon>
    </lineage>
</organism>
<evidence type="ECO:0000313" key="1">
    <source>
        <dbReference type="EMBL" id="MDI1491662.1"/>
    </source>
</evidence>
<dbReference type="EMBL" id="JAPUFD010000015">
    <property type="protein sequence ID" value="MDI1491662.1"/>
    <property type="molecule type" value="Genomic_DNA"/>
</dbReference>
<dbReference type="AlphaFoldDB" id="A0AA43QT04"/>
<evidence type="ECO:0000313" key="2">
    <source>
        <dbReference type="Proteomes" id="UP001161017"/>
    </source>
</evidence>